<feature type="region of interest" description="Disordered" evidence="1">
    <location>
        <begin position="1"/>
        <end position="58"/>
    </location>
</feature>
<evidence type="ECO:0000256" key="1">
    <source>
        <dbReference type="SAM" id="MobiDB-lite"/>
    </source>
</evidence>
<evidence type="ECO:0000313" key="3">
    <source>
        <dbReference type="Proteomes" id="UP000283269"/>
    </source>
</evidence>
<keyword evidence="3" id="KW-1185">Reference proteome</keyword>
<dbReference type="AlphaFoldDB" id="A0A409XNF7"/>
<dbReference type="EMBL" id="NHYD01001055">
    <property type="protein sequence ID" value="PPQ92329.1"/>
    <property type="molecule type" value="Genomic_DNA"/>
</dbReference>
<dbReference type="OrthoDB" id="3056461at2759"/>
<sequence>MAPEPDFNSLQQAGSVPNQPTNSSTMIARPAKQKCLPQPQNPNAEAGPSTSKRSQTGVICPCPPPILKTLKPQRVNDWHARKRDISPEALKTKHALETHIRTLWGMITQTSIPSKVTPVIQAQYNVCFNSEEHIVDSVTATLVATEVNFHVADNRVQELRNSLSAEGQIAKDIGHMNNEFLQLMFRSVVQIGLLTWAPDISGNNPNSIYNLLHEQIAIKTFK</sequence>
<name>A0A409XNF7_PSICY</name>
<evidence type="ECO:0000313" key="2">
    <source>
        <dbReference type="EMBL" id="PPQ92329.1"/>
    </source>
</evidence>
<feature type="compositionally biased region" description="Polar residues" evidence="1">
    <location>
        <begin position="8"/>
        <end position="26"/>
    </location>
</feature>
<organism evidence="2 3">
    <name type="scientific">Psilocybe cyanescens</name>
    <dbReference type="NCBI Taxonomy" id="93625"/>
    <lineage>
        <taxon>Eukaryota</taxon>
        <taxon>Fungi</taxon>
        <taxon>Dikarya</taxon>
        <taxon>Basidiomycota</taxon>
        <taxon>Agaricomycotina</taxon>
        <taxon>Agaricomycetes</taxon>
        <taxon>Agaricomycetidae</taxon>
        <taxon>Agaricales</taxon>
        <taxon>Agaricineae</taxon>
        <taxon>Strophariaceae</taxon>
        <taxon>Psilocybe</taxon>
    </lineage>
</organism>
<gene>
    <name evidence="2" type="ORF">CVT25_008511</name>
</gene>
<proteinExistence type="predicted"/>
<protein>
    <submittedName>
        <fullName evidence="2">Uncharacterized protein</fullName>
    </submittedName>
</protein>
<accession>A0A409XNF7</accession>
<dbReference type="Proteomes" id="UP000283269">
    <property type="component" value="Unassembled WGS sequence"/>
</dbReference>
<comment type="caution">
    <text evidence="2">The sequence shown here is derived from an EMBL/GenBank/DDBJ whole genome shotgun (WGS) entry which is preliminary data.</text>
</comment>
<dbReference type="InParanoid" id="A0A409XNF7"/>
<reference evidence="2 3" key="1">
    <citation type="journal article" date="2018" name="Evol. Lett.">
        <title>Horizontal gene cluster transfer increased hallucinogenic mushroom diversity.</title>
        <authorList>
            <person name="Reynolds H.T."/>
            <person name="Vijayakumar V."/>
            <person name="Gluck-Thaler E."/>
            <person name="Korotkin H.B."/>
            <person name="Matheny P.B."/>
            <person name="Slot J.C."/>
        </authorList>
    </citation>
    <scope>NUCLEOTIDE SEQUENCE [LARGE SCALE GENOMIC DNA]</scope>
    <source>
        <strain evidence="2 3">2631</strain>
    </source>
</reference>
<feature type="compositionally biased region" description="Polar residues" evidence="1">
    <location>
        <begin position="48"/>
        <end position="57"/>
    </location>
</feature>
<dbReference type="STRING" id="93625.A0A409XNF7"/>